<dbReference type="GO" id="GO:0042910">
    <property type="term" value="F:xenobiotic transmembrane transporter activity"/>
    <property type="evidence" value="ECO:0007669"/>
    <property type="project" value="InterPro"/>
</dbReference>
<dbReference type="RefSeq" id="WP_093095056.1">
    <property type="nucleotide sequence ID" value="NZ_FOTQ01000007.1"/>
</dbReference>
<keyword evidence="10" id="KW-0997">Cell inner membrane</keyword>
<keyword evidence="5 10" id="KW-0813">Transport</keyword>
<dbReference type="OrthoDB" id="9800416at2"/>
<dbReference type="GO" id="GO:0005886">
    <property type="term" value="C:plasma membrane"/>
    <property type="evidence" value="ECO:0007669"/>
    <property type="project" value="UniProtKB-SubCell"/>
</dbReference>
<feature type="transmembrane region" description="Helical" evidence="10">
    <location>
        <begin position="161"/>
        <end position="181"/>
    </location>
</feature>
<dbReference type="CDD" id="cd17320">
    <property type="entry name" value="MFS_MdfA_MDR_like"/>
    <property type="match status" value="1"/>
</dbReference>
<evidence type="ECO:0000256" key="2">
    <source>
        <dbReference type="ARBA" id="ARBA00004651"/>
    </source>
</evidence>
<dbReference type="SUPFAM" id="SSF103473">
    <property type="entry name" value="MFS general substrate transporter"/>
    <property type="match status" value="1"/>
</dbReference>
<feature type="transmembrane region" description="Helical" evidence="10">
    <location>
        <begin position="45"/>
        <end position="64"/>
    </location>
</feature>
<keyword evidence="13" id="KW-1185">Reference proteome</keyword>
<dbReference type="PRINTS" id="PR01035">
    <property type="entry name" value="TCRTETA"/>
</dbReference>
<evidence type="ECO:0000259" key="11">
    <source>
        <dbReference type="PROSITE" id="PS50850"/>
    </source>
</evidence>
<evidence type="ECO:0000256" key="7">
    <source>
        <dbReference type="ARBA" id="ARBA00022692"/>
    </source>
</evidence>
<feature type="transmembrane region" description="Helical" evidence="10">
    <location>
        <begin position="210"/>
        <end position="238"/>
    </location>
</feature>
<name>A0A1I4R2T3_9RHOB</name>
<dbReference type="Gene3D" id="1.20.1720.10">
    <property type="entry name" value="Multidrug resistance protein D"/>
    <property type="match status" value="1"/>
</dbReference>
<proteinExistence type="inferred from homology"/>
<reference evidence="12 13" key="1">
    <citation type="submission" date="2016-10" db="EMBL/GenBank/DDBJ databases">
        <authorList>
            <person name="de Groot N.N."/>
        </authorList>
    </citation>
    <scope>NUCLEOTIDE SEQUENCE [LARGE SCALE GENOMIC DNA]</scope>
    <source>
        <strain evidence="12 13">DSM 15283</strain>
    </source>
</reference>
<feature type="transmembrane region" description="Helical" evidence="10">
    <location>
        <begin position="244"/>
        <end position="263"/>
    </location>
</feature>
<feature type="transmembrane region" description="Helical" evidence="10">
    <location>
        <begin position="100"/>
        <end position="121"/>
    </location>
</feature>
<keyword evidence="7 10" id="KW-0812">Transmembrane</keyword>
<dbReference type="PROSITE" id="PS50850">
    <property type="entry name" value="MFS"/>
    <property type="match status" value="1"/>
</dbReference>
<evidence type="ECO:0000256" key="4">
    <source>
        <dbReference type="ARBA" id="ARBA00007520"/>
    </source>
</evidence>
<comment type="subcellular location">
    <subcellularLocation>
        <location evidence="10">Cell inner membrane</location>
        <topology evidence="10">Multi-pass membrane protein</topology>
    </subcellularLocation>
    <subcellularLocation>
        <location evidence="2">Cell membrane</location>
        <topology evidence="2">Multi-pass membrane protein</topology>
    </subcellularLocation>
</comment>
<dbReference type="EMBL" id="FOTQ01000007">
    <property type="protein sequence ID" value="SFM46250.1"/>
    <property type="molecule type" value="Genomic_DNA"/>
</dbReference>
<comment type="similarity">
    <text evidence="4">Belongs to the major facilitator superfamily. TCR/Tet family.</text>
</comment>
<dbReference type="PANTHER" id="PTHR23501:SF191">
    <property type="entry name" value="VACUOLAR BASIC AMINO ACID TRANSPORTER 4"/>
    <property type="match status" value="1"/>
</dbReference>
<feature type="transmembrane region" description="Helical" evidence="10">
    <location>
        <begin position="367"/>
        <end position="388"/>
    </location>
</feature>
<comment type="similarity">
    <text evidence="3 10">Belongs to the major facilitator superfamily. Bcr/CmlA family.</text>
</comment>
<evidence type="ECO:0000313" key="13">
    <source>
        <dbReference type="Proteomes" id="UP000199144"/>
    </source>
</evidence>
<evidence type="ECO:0000256" key="1">
    <source>
        <dbReference type="ARBA" id="ARBA00003279"/>
    </source>
</evidence>
<comment type="function">
    <text evidence="1">Resistance to tetracycline by an active tetracycline efflux. This is an energy-dependent process that decreases the accumulation of the antibiotic in whole cells. This protein functions as a metal-tetracycline/H(+) antiporter.</text>
</comment>
<evidence type="ECO:0000256" key="5">
    <source>
        <dbReference type="ARBA" id="ARBA00022448"/>
    </source>
</evidence>
<feature type="transmembrane region" description="Helical" evidence="10">
    <location>
        <begin position="303"/>
        <end position="322"/>
    </location>
</feature>
<keyword evidence="8 10" id="KW-1133">Transmembrane helix</keyword>
<dbReference type="STRING" id="254406.SAMN04488042_107225"/>
<accession>A0A1I4R2T3</accession>
<dbReference type="PROSITE" id="PS00216">
    <property type="entry name" value="SUGAR_TRANSPORT_1"/>
    <property type="match status" value="1"/>
</dbReference>
<protein>
    <recommendedName>
        <fullName evidence="10">Bcr/CflA family efflux transporter</fullName>
    </recommendedName>
</protein>
<organism evidence="12 13">
    <name type="scientific">Shimia aestuarii</name>
    <dbReference type="NCBI Taxonomy" id="254406"/>
    <lineage>
        <taxon>Bacteria</taxon>
        <taxon>Pseudomonadati</taxon>
        <taxon>Pseudomonadota</taxon>
        <taxon>Alphaproteobacteria</taxon>
        <taxon>Rhodobacterales</taxon>
        <taxon>Roseobacteraceae</taxon>
    </lineage>
</organism>
<feature type="transmembrane region" description="Helical" evidence="10">
    <location>
        <begin position="133"/>
        <end position="155"/>
    </location>
</feature>
<evidence type="ECO:0000256" key="6">
    <source>
        <dbReference type="ARBA" id="ARBA00022475"/>
    </source>
</evidence>
<gene>
    <name evidence="12" type="ORF">SAMN04488042_107225</name>
</gene>
<dbReference type="InterPro" id="IPR020846">
    <property type="entry name" value="MFS_dom"/>
</dbReference>
<dbReference type="NCBIfam" id="TIGR00710">
    <property type="entry name" value="efflux_Bcr_CflA"/>
    <property type="match status" value="1"/>
</dbReference>
<keyword evidence="9 10" id="KW-0472">Membrane</keyword>
<dbReference type="AlphaFoldDB" id="A0A1I4R2T3"/>
<keyword evidence="6" id="KW-1003">Cell membrane</keyword>
<evidence type="ECO:0000313" key="12">
    <source>
        <dbReference type="EMBL" id="SFM46250.1"/>
    </source>
</evidence>
<evidence type="ECO:0000256" key="3">
    <source>
        <dbReference type="ARBA" id="ARBA00006236"/>
    </source>
</evidence>
<dbReference type="Pfam" id="PF07690">
    <property type="entry name" value="MFS_1"/>
    <property type="match status" value="1"/>
</dbReference>
<dbReference type="InterPro" id="IPR005829">
    <property type="entry name" value="Sugar_transporter_CS"/>
</dbReference>
<dbReference type="GO" id="GO:1990961">
    <property type="term" value="P:xenobiotic detoxification by transmembrane export across the plasma membrane"/>
    <property type="evidence" value="ECO:0007669"/>
    <property type="project" value="InterPro"/>
</dbReference>
<dbReference type="PANTHER" id="PTHR23501">
    <property type="entry name" value="MAJOR FACILITATOR SUPERFAMILY"/>
    <property type="match status" value="1"/>
</dbReference>
<evidence type="ECO:0000256" key="9">
    <source>
        <dbReference type="ARBA" id="ARBA00023136"/>
    </source>
</evidence>
<feature type="domain" description="Major facilitator superfamily (MFS) profile" evidence="11">
    <location>
        <begin position="10"/>
        <end position="393"/>
    </location>
</feature>
<dbReference type="InterPro" id="IPR001958">
    <property type="entry name" value="Tet-R_TetA/multi-R_MdtG-like"/>
</dbReference>
<feature type="transmembrane region" description="Helical" evidence="10">
    <location>
        <begin position="76"/>
        <end position="94"/>
    </location>
</feature>
<dbReference type="Proteomes" id="UP000199144">
    <property type="component" value="Unassembled WGS sequence"/>
</dbReference>
<dbReference type="InterPro" id="IPR036259">
    <property type="entry name" value="MFS_trans_sf"/>
</dbReference>
<feature type="transmembrane region" description="Helical" evidence="10">
    <location>
        <begin position="275"/>
        <end position="297"/>
    </location>
</feature>
<dbReference type="InterPro" id="IPR011701">
    <property type="entry name" value="MFS"/>
</dbReference>
<evidence type="ECO:0000256" key="8">
    <source>
        <dbReference type="ARBA" id="ARBA00022989"/>
    </source>
</evidence>
<dbReference type="InterPro" id="IPR004812">
    <property type="entry name" value="Efflux_drug-R_Bcr/CmlA"/>
</dbReference>
<sequence length="399" mass="41639">MITAARTPPHVTTLVLLTAMSVVSLNMFLPSLAHIAEDFDVPYGVANLSIAGYLAVTAVLQLIMGPLSDRYGRRPVLLVGLAIFVLASIGALLAQDIRVFLAFRMAQGTVIGAMAISRAMVRDQFDAREAASLLGYISMAMAVAPMTGPMLGGVLDQVFGWRANFVFFALAGAGLFILAWADLGETNTSPSKTILSQFRTYPELFRSRRFWGYAICITFSLGAFYVYVAGAALVGAMVFGLSTAQIGVTVGAITMGFALGSFLSGRMARRHPLFVTVLAGRLAATLGLCLGVVLVLSGLVHPVSYVGCVMFVGFGNGLTMPAAGSGVMSVRPQLAGSASGLSGAMSVAGGAVLTWMAGSLLTPENGALALLLIMLGSVAISLVAALYVRWVDLRDPLPA</sequence>
<feature type="transmembrane region" description="Helical" evidence="10">
    <location>
        <begin position="334"/>
        <end position="355"/>
    </location>
</feature>
<evidence type="ECO:0000256" key="10">
    <source>
        <dbReference type="RuleBase" id="RU365088"/>
    </source>
</evidence>
<feature type="transmembrane region" description="Helical" evidence="10">
    <location>
        <begin position="12"/>
        <end position="33"/>
    </location>
</feature>